<gene>
    <name evidence="1" type="ORF">NUW58_g3271</name>
</gene>
<sequence>MKATSLASGYHALAFLSVLSLWGFYALNGGLKANLLAPLTGRLNEDIALKNDYTGLFVIDYPITLLVAFFYFATNASDEGFQLLVFEGYSTLQSSFVWIPLFFATLSQLLGGAISLPLYYAYHILWVDSAEVWRVQDQEAAEALPFSFLLGAILPAILGCAPTWLGPESRSPEAHQNYLAFFQVDPLWVTLTQTLLVRFFRWLRSPGGYGLAPAPKTAHMWARASYLLAAASSAMGRIYTAARIYASTNEGTNLVRMRIPFPIEGPTGGIPDSLARGTFLYLQFDIPIFELASLIWAFLMLSRMPNRPRLSDLTLASMMLIGYLTIGAGATVSLAFDLSGTGTLGLCGSYHVGIELETYSNVTPIGLRKDQSTGSPSRVMVCRVSIKFMKFESNVESEIMEASGISQVEVAIIGAGWYGLVAARTYLRLRPSTNLIIIDSDNTVGGVWSKDRLYPNLVAQVRHGLFNYSDTPMPRNGGNPKDPMVTGEMIHDYLQKYAEDHNLLRRIRFNTFVEDAKQIDGGWRLSLKGTNEVIETEKLLVATGVTSIPSLPDLDFSSSSLPIIHSVDLGTHYEEINDDSIKEVVVVGAAKSAYDAVYLLLKMGKKVTWAIRREGGGPLSILPYKVLNMINAIAFASTRLMSHLSPSILNTQGTLYNMFHKTRPGRWCVGRFWDFLDFNSSFHAGYSKGDHVALLKPEIDRQSVFWSHSGLGVVVLPDFWSTLHSSNLTIHRDIVEKIKGRTVKFESEEQIHADYMIMCTGWGDHFGLFDAQHKAMIGLPAYSDHDRASPDSQDVDWEAYYEAANKTVDEKLPFLADPPKLKYPNACDPALQKKWNLYRRVVPVSMAAKGDRSLAILGQIHTIQTPLVSEVQSLWAILYLLGEIELPDVDTMAKEVSLWNTWTRKRYLNQGQKHTYSLYDFLPYIDTIFADLKLGSRRKSNFVSELLSPYEPQDFNGFVDEYLRNRGPPKAQ</sequence>
<organism evidence="1 2">
    <name type="scientific">Xylaria curta</name>
    <dbReference type="NCBI Taxonomy" id="42375"/>
    <lineage>
        <taxon>Eukaryota</taxon>
        <taxon>Fungi</taxon>
        <taxon>Dikarya</taxon>
        <taxon>Ascomycota</taxon>
        <taxon>Pezizomycotina</taxon>
        <taxon>Sordariomycetes</taxon>
        <taxon>Xylariomycetidae</taxon>
        <taxon>Xylariales</taxon>
        <taxon>Xylariaceae</taxon>
        <taxon>Xylaria</taxon>
    </lineage>
</organism>
<evidence type="ECO:0000313" key="1">
    <source>
        <dbReference type="EMBL" id="KAJ2989824.1"/>
    </source>
</evidence>
<name>A0ACC1PEV4_9PEZI</name>
<keyword evidence="2" id="KW-1185">Reference proteome</keyword>
<dbReference type="Proteomes" id="UP001143856">
    <property type="component" value="Unassembled WGS sequence"/>
</dbReference>
<comment type="caution">
    <text evidence="1">The sequence shown here is derived from an EMBL/GenBank/DDBJ whole genome shotgun (WGS) entry which is preliminary data.</text>
</comment>
<dbReference type="EMBL" id="JAPDGR010000487">
    <property type="protein sequence ID" value="KAJ2989824.1"/>
    <property type="molecule type" value="Genomic_DNA"/>
</dbReference>
<accession>A0ACC1PEV4</accession>
<reference evidence="1" key="1">
    <citation type="submission" date="2022-10" db="EMBL/GenBank/DDBJ databases">
        <title>Genome Sequence of Xylaria curta.</title>
        <authorList>
            <person name="Buettner E."/>
        </authorList>
    </citation>
    <scope>NUCLEOTIDE SEQUENCE</scope>
    <source>
        <strain evidence="1">Babe10</strain>
    </source>
</reference>
<evidence type="ECO:0000313" key="2">
    <source>
        <dbReference type="Proteomes" id="UP001143856"/>
    </source>
</evidence>
<proteinExistence type="predicted"/>
<protein>
    <submittedName>
        <fullName evidence="1">Uncharacterized protein</fullName>
    </submittedName>
</protein>